<dbReference type="RefSeq" id="XP_025595587.1">
    <property type="nucleotide sequence ID" value="XM_025739158.1"/>
</dbReference>
<feature type="region of interest" description="Disordered" evidence="1">
    <location>
        <begin position="316"/>
        <end position="338"/>
    </location>
</feature>
<name>A0A316Z2W8_9BASI</name>
<organism evidence="2 3">
    <name type="scientific">Tilletiopsis washingtonensis</name>
    <dbReference type="NCBI Taxonomy" id="58919"/>
    <lineage>
        <taxon>Eukaryota</taxon>
        <taxon>Fungi</taxon>
        <taxon>Dikarya</taxon>
        <taxon>Basidiomycota</taxon>
        <taxon>Ustilaginomycotina</taxon>
        <taxon>Exobasidiomycetes</taxon>
        <taxon>Entylomatales</taxon>
        <taxon>Entylomatales incertae sedis</taxon>
        <taxon>Tilletiopsis</taxon>
    </lineage>
</organism>
<sequence length="338" mass="36280">MSRVGAGEYTKIIRSRVEVSAAADADEEDTSFRARRCGHSSHLIVRHRRPGATSNHGQADRWSCSVICRQALTASRATGPASASSVDRPRAWYRRVGQVVSSAEQVAHASSLRPLRPSTSRNVASWRLMMISSRRALPGCSSNLDDQLRSACEVEAVIVSHIASSLLPTTSKPSCLKHHRCRTSSSGRAIKAQARRDLMVCPLGLLVVDRDIAEDLSVTSCALPCSGRRRARCDAVPAPHVIVEAGHRGARLPRLGALPTLRLSASPDIDTRGTDERIFFGAVARPVANDRTRATSSMMTLSPCARLCLPSESATGRSAALSTTSAPHAIVKSEHRGA</sequence>
<accession>A0A316Z2W8</accession>
<evidence type="ECO:0000256" key="1">
    <source>
        <dbReference type="SAM" id="MobiDB-lite"/>
    </source>
</evidence>
<feature type="compositionally biased region" description="Polar residues" evidence="1">
    <location>
        <begin position="316"/>
        <end position="326"/>
    </location>
</feature>
<dbReference type="AlphaFoldDB" id="A0A316Z2W8"/>
<evidence type="ECO:0000313" key="3">
    <source>
        <dbReference type="Proteomes" id="UP000245946"/>
    </source>
</evidence>
<gene>
    <name evidence="2" type="ORF">FA09DRAFT_146809</name>
</gene>
<dbReference type="Proteomes" id="UP000245946">
    <property type="component" value="Unassembled WGS sequence"/>
</dbReference>
<dbReference type="EMBL" id="KZ819305">
    <property type="protein sequence ID" value="PWN95308.1"/>
    <property type="molecule type" value="Genomic_DNA"/>
</dbReference>
<reference evidence="2 3" key="1">
    <citation type="journal article" date="2018" name="Mol. Biol. Evol.">
        <title>Broad Genomic Sampling Reveals a Smut Pathogenic Ancestry of the Fungal Clade Ustilaginomycotina.</title>
        <authorList>
            <person name="Kijpornyongpan T."/>
            <person name="Mondo S.J."/>
            <person name="Barry K."/>
            <person name="Sandor L."/>
            <person name="Lee J."/>
            <person name="Lipzen A."/>
            <person name="Pangilinan J."/>
            <person name="LaButti K."/>
            <person name="Hainaut M."/>
            <person name="Henrissat B."/>
            <person name="Grigoriev I.V."/>
            <person name="Spatafora J.W."/>
            <person name="Aime M.C."/>
        </authorList>
    </citation>
    <scope>NUCLEOTIDE SEQUENCE [LARGE SCALE GENOMIC DNA]</scope>
    <source>
        <strain evidence="2 3">MCA 4186</strain>
    </source>
</reference>
<protein>
    <submittedName>
        <fullName evidence="2">Uncharacterized protein</fullName>
    </submittedName>
</protein>
<dbReference type="GeneID" id="37266704"/>
<proteinExistence type="predicted"/>
<keyword evidence="3" id="KW-1185">Reference proteome</keyword>
<evidence type="ECO:0000313" key="2">
    <source>
        <dbReference type="EMBL" id="PWN95308.1"/>
    </source>
</evidence>